<comment type="caution">
    <text evidence="6">The sequence shown here is derived from an EMBL/GenBank/DDBJ whole genome shotgun (WGS) entry which is preliminary data.</text>
</comment>
<dbReference type="InterPro" id="IPR013144">
    <property type="entry name" value="CRA_dom"/>
</dbReference>
<sequence>MDFLVQEGYPDAAARFAEEANMATNAEDSLIEERVRIKNAIYRGDLQTAIEEINDVDVSILDNDPALIFSLLRLQCVELIKKVAPAPDSEKPALVAAATNFAQCNLSPYTRRDPKFQKDLERAMALLIVPKEVWGSPDLLQSEQFSMFGDLSDLIDASQKMEVAKNVNAAILRLQGRRGGSKIHTILQTRAWAEELAREKRIELPRDLTVSLRDTDSQSGNGDTQMTEDADDALERYTNIPSPR</sequence>
<dbReference type="InterPro" id="IPR050618">
    <property type="entry name" value="Ubq-SigPath_Reg"/>
</dbReference>
<name>A0ABR0KEP0_9EURO</name>
<dbReference type="InterPro" id="IPR006594">
    <property type="entry name" value="LisH"/>
</dbReference>
<dbReference type="InterPro" id="IPR006595">
    <property type="entry name" value="CTLH_C"/>
</dbReference>
<evidence type="ECO:0000256" key="3">
    <source>
        <dbReference type="ARBA" id="ARBA00018741"/>
    </source>
</evidence>
<proteinExistence type="predicted"/>
<evidence type="ECO:0000256" key="4">
    <source>
        <dbReference type="SAM" id="MobiDB-lite"/>
    </source>
</evidence>
<reference evidence="6 7" key="1">
    <citation type="submission" date="2023-08" db="EMBL/GenBank/DDBJ databases">
        <title>Black Yeasts Isolated from many extreme environments.</title>
        <authorList>
            <person name="Coleine C."/>
            <person name="Stajich J.E."/>
            <person name="Selbmann L."/>
        </authorList>
    </citation>
    <scope>NUCLEOTIDE SEQUENCE [LARGE SCALE GENOMIC DNA]</scope>
    <source>
        <strain evidence="6 7">CCFEE 5885</strain>
    </source>
</reference>
<organism evidence="6 7">
    <name type="scientific">Lithohypha guttulata</name>
    <dbReference type="NCBI Taxonomy" id="1690604"/>
    <lineage>
        <taxon>Eukaryota</taxon>
        <taxon>Fungi</taxon>
        <taxon>Dikarya</taxon>
        <taxon>Ascomycota</taxon>
        <taxon>Pezizomycotina</taxon>
        <taxon>Eurotiomycetes</taxon>
        <taxon>Chaetothyriomycetidae</taxon>
        <taxon>Chaetothyriales</taxon>
        <taxon>Trichomeriaceae</taxon>
        <taxon>Lithohypha</taxon>
    </lineage>
</organism>
<dbReference type="InterPro" id="IPR024964">
    <property type="entry name" value="CTLH/CRA"/>
</dbReference>
<dbReference type="Pfam" id="PF10607">
    <property type="entry name" value="CTLH"/>
    <property type="match status" value="1"/>
</dbReference>
<dbReference type="SMART" id="SM00668">
    <property type="entry name" value="CTLH"/>
    <property type="match status" value="1"/>
</dbReference>
<gene>
    <name evidence="6" type="ORF">LTR24_003531</name>
</gene>
<dbReference type="SMART" id="SM00757">
    <property type="entry name" value="CRA"/>
    <property type="match status" value="1"/>
</dbReference>
<feature type="domain" description="CTLH" evidence="5">
    <location>
        <begin position="31"/>
        <end position="87"/>
    </location>
</feature>
<keyword evidence="7" id="KW-1185">Reference proteome</keyword>
<dbReference type="PROSITE" id="PS50897">
    <property type="entry name" value="CTLH"/>
    <property type="match status" value="1"/>
</dbReference>
<accession>A0ABR0KEP0</accession>
<evidence type="ECO:0000256" key="1">
    <source>
        <dbReference type="ARBA" id="ARBA00002343"/>
    </source>
</evidence>
<evidence type="ECO:0000313" key="6">
    <source>
        <dbReference type="EMBL" id="KAK5094590.1"/>
    </source>
</evidence>
<evidence type="ECO:0000313" key="7">
    <source>
        <dbReference type="Proteomes" id="UP001345013"/>
    </source>
</evidence>
<evidence type="ECO:0000256" key="2">
    <source>
        <dbReference type="ARBA" id="ARBA00017917"/>
    </source>
</evidence>
<comment type="function">
    <text evidence="1">Involved in the proteasome-dependent degradation of fructose-1,6-bisphosphatase.</text>
</comment>
<dbReference type="Proteomes" id="UP001345013">
    <property type="component" value="Unassembled WGS sequence"/>
</dbReference>
<evidence type="ECO:0000259" key="5">
    <source>
        <dbReference type="PROSITE" id="PS50897"/>
    </source>
</evidence>
<dbReference type="PANTHER" id="PTHR12864">
    <property type="entry name" value="RAN BINDING PROTEIN 9-RELATED"/>
    <property type="match status" value="1"/>
</dbReference>
<dbReference type="EMBL" id="JAVRRG010000033">
    <property type="protein sequence ID" value="KAK5094590.1"/>
    <property type="molecule type" value="Genomic_DNA"/>
</dbReference>
<protein>
    <recommendedName>
        <fullName evidence="3">Protein FYV10</fullName>
    </recommendedName>
    <alternativeName>
        <fullName evidence="2">Protein fyv10</fullName>
    </alternativeName>
</protein>
<dbReference type="PROSITE" id="PS50896">
    <property type="entry name" value="LISH"/>
    <property type="match status" value="1"/>
</dbReference>
<feature type="region of interest" description="Disordered" evidence="4">
    <location>
        <begin position="211"/>
        <end position="244"/>
    </location>
</feature>